<evidence type="ECO:0000313" key="1">
    <source>
        <dbReference type="EMBL" id="RAS60913.1"/>
    </source>
</evidence>
<organism evidence="1 2">
    <name type="scientific">Vibrio diazotrophicus</name>
    <dbReference type="NCBI Taxonomy" id="685"/>
    <lineage>
        <taxon>Bacteria</taxon>
        <taxon>Pseudomonadati</taxon>
        <taxon>Pseudomonadota</taxon>
        <taxon>Gammaproteobacteria</taxon>
        <taxon>Vibrionales</taxon>
        <taxon>Vibrionaceae</taxon>
        <taxon>Vibrio</taxon>
    </lineage>
</organism>
<accession>A0A329E637</accession>
<gene>
    <name evidence="1" type="ORF">DET48_12021</name>
</gene>
<proteinExistence type="predicted"/>
<dbReference type="EMBL" id="QLTR01000020">
    <property type="protein sequence ID" value="RAS60913.1"/>
    <property type="molecule type" value="Genomic_DNA"/>
</dbReference>
<name>A0A329E637_VIBDI</name>
<comment type="caution">
    <text evidence="1">The sequence shown here is derived from an EMBL/GenBank/DDBJ whole genome shotgun (WGS) entry which is preliminary data.</text>
</comment>
<dbReference type="AlphaFoldDB" id="A0A329E637"/>
<dbReference type="Proteomes" id="UP000248729">
    <property type="component" value="Unassembled WGS sequence"/>
</dbReference>
<reference evidence="1 2" key="1">
    <citation type="submission" date="2018-06" db="EMBL/GenBank/DDBJ databases">
        <title>Freshwater and sediment microbial communities from various areas in North America, analyzing microbe dynamics in response to fracking.</title>
        <authorList>
            <person name="Lamendella R."/>
        </authorList>
    </citation>
    <scope>NUCLEOTIDE SEQUENCE [LARGE SCALE GENOMIC DNA]</scope>
    <source>
        <strain evidence="1 2">99A</strain>
    </source>
</reference>
<protein>
    <submittedName>
        <fullName evidence="1">Uncharacterized protein</fullName>
    </submittedName>
</protein>
<sequence>MRLNWAFVSMLVQTSEVAHKSFLSDEMKITQPPYDCAQNVKYLGIF</sequence>
<evidence type="ECO:0000313" key="2">
    <source>
        <dbReference type="Proteomes" id="UP000248729"/>
    </source>
</evidence>